<dbReference type="GO" id="GO:0006661">
    <property type="term" value="P:phosphatidylinositol biosynthetic process"/>
    <property type="evidence" value="ECO:0007669"/>
    <property type="project" value="InterPro"/>
</dbReference>
<dbReference type="InterPro" id="IPR026825">
    <property type="entry name" value="Vac14"/>
</dbReference>
<feature type="domain" description="Vacuolar protein 14 C-terminal Fig4-binding" evidence="6">
    <location>
        <begin position="454"/>
        <end position="637"/>
    </location>
</feature>
<comment type="subcellular location">
    <subcellularLocation>
        <location evidence="1">Endomembrane system</location>
    </subcellularLocation>
</comment>
<organism evidence="7 8">
    <name type="scientific">Saprolegnia parasitica (strain CBS 223.65)</name>
    <dbReference type="NCBI Taxonomy" id="695850"/>
    <lineage>
        <taxon>Eukaryota</taxon>
        <taxon>Sar</taxon>
        <taxon>Stramenopiles</taxon>
        <taxon>Oomycota</taxon>
        <taxon>Saprolegniomycetes</taxon>
        <taxon>Saprolegniales</taxon>
        <taxon>Saprolegniaceae</taxon>
        <taxon>Saprolegnia</taxon>
    </lineage>
</organism>
<dbReference type="EMBL" id="KK583369">
    <property type="protein sequence ID" value="KDO19134.1"/>
    <property type="molecule type" value="Genomic_DNA"/>
</dbReference>
<dbReference type="InterPro" id="IPR021133">
    <property type="entry name" value="HEAT_type_2"/>
</dbReference>
<dbReference type="InterPro" id="IPR016024">
    <property type="entry name" value="ARM-type_fold"/>
</dbReference>
<dbReference type="OrthoDB" id="5574975at2759"/>
<dbReference type="GO" id="GO:0010008">
    <property type="term" value="C:endosome membrane"/>
    <property type="evidence" value="ECO:0007669"/>
    <property type="project" value="TreeGrafter"/>
</dbReference>
<dbReference type="AlphaFoldDB" id="A0A067BKZ9"/>
<dbReference type="Proteomes" id="UP000030745">
    <property type="component" value="Unassembled WGS sequence"/>
</dbReference>
<comment type="similarity">
    <text evidence="2">Belongs to the VAC14 family.</text>
</comment>
<dbReference type="VEuPathDB" id="FungiDB:SPRG_14966"/>
<dbReference type="SUPFAM" id="SSF48371">
    <property type="entry name" value="ARM repeat"/>
    <property type="match status" value="1"/>
</dbReference>
<evidence type="ECO:0000256" key="4">
    <source>
        <dbReference type="ARBA" id="ARBA00023136"/>
    </source>
</evidence>
<dbReference type="STRING" id="695850.A0A067BKZ9"/>
<dbReference type="KEGG" id="spar:SPRG_14966"/>
<evidence type="ECO:0000256" key="1">
    <source>
        <dbReference type="ARBA" id="ARBA00004308"/>
    </source>
</evidence>
<feature type="repeat" description="HEAT" evidence="5">
    <location>
        <begin position="115"/>
        <end position="151"/>
    </location>
</feature>
<gene>
    <name evidence="7" type="ORF">SPRG_14966</name>
</gene>
<dbReference type="OMA" id="ELPGCHF"/>
<dbReference type="PANTHER" id="PTHR16023">
    <property type="entry name" value="TAX1 BINDING PROTEIN-RELATED"/>
    <property type="match status" value="1"/>
</dbReference>
<dbReference type="InterPro" id="IPR011989">
    <property type="entry name" value="ARM-like"/>
</dbReference>
<proteinExistence type="inferred from homology"/>
<accession>A0A067BKZ9</accession>
<dbReference type="GO" id="GO:0070772">
    <property type="term" value="C:PAS complex"/>
    <property type="evidence" value="ECO:0007669"/>
    <property type="project" value="InterPro"/>
</dbReference>
<dbReference type="Gene3D" id="1.25.10.10">
    <property type="entry name" value="Leucine-rich Repeat Variant"/>
    <property type="match status" value="2"/>
</dbReference>
<evidence type="ECO:0000313" key="8">
    <source>
        <dbReference type="Proteomes" id="UP000030745"/>
    </source>
</evidence>
<evidence type="ECO:0000256" key="3">
    <source>
        <dbReference type="ARBA" id="ARBA00022737"/>
    </source>
</evidence>
<reference evidence="7 8" key="1">
    <citation type="journal article" date="2013" name="PLoS Genet.">
        <title>Distinctive expansion of potential virulence genes in the genome of the oomycete fish pathogen Saprolegnia parasitica.</title>
        <authorList>
            <person name="Jiang R.H."/>
            <person name="de Bruijn I."/>
            <person name="Haas B.J."/>
            <person name="Belmonte R."/>
            <person name="Lobach L."/>
            <person name="Christie J."/>
            <person name="van den Ackerveken G."/>
            <person name="Bottin A."/>
            <person name="Bulone V."/>
            <person name="Diaz-Moreno S.M."/>
            <person name="Dumas B."/>
            <person name="Fan L."/>
            <person name="Gaulin E."/>
            <person name="Govers F."/>
            <person name="Grenville-Briggs L.J."/>
            <person name="Horner N.R."/>
            <person name="Levin J.Z."/>
            <person name="Mammella M."/>
            <person name="Meijer H.J."/>
            <person name="Morris P."/>
            <person name="Nusbaum C."/>
            <person name="Oome S."/>
            <person name="Phillips A.J."/>
            <person name="van Rooyen D."/>
            <person name="Rzeszutek E."/>
            <person name="Saraiva M."/>
            <person name="Secombes C.J."/>
            <person name="Seidl M.F."/>
            <person name="Snel B."/>
            <person name="Stassen J.H."/>
            <person name="Sykes S."/>
            <person name="Tripathy S."/>
            <person name="van den Berg H."/>
            <person name="Vega-Arreguin J.C."/>
            <person name="Wawra S."/>
            <person name="Young S.K."/>
            <person name="Zeng Q."/>
            <person name="Dieguez-Uribeondo J."/>
            <person name="Russ C."/>
            <person name="Tyler B.M."/>
            <person name="van West P."/>
        </authorList>
    </citation>
    <scope>NUCLEOTIDE SEQUENCE [LARGE SCALE GENOMIC DNA]</scope>
    <source>
        <strain evidence="7 8">CBS 223.65</strain>
    </source>
</reference>
<dbReference type="Pfam" id="PF11916">
    <property type="entry name" value="Vac14_Fig4_bd"/>
    <property type="match status" value="1"/>
</dbReference>
<dbReference type="InterPro" id="IPR021841">
    <property type="entry name" value="VAC14_Fig4p-bd"/>
</dbReference>
<dbReference type="PROSITE" id="PS50077">
    <property type="entry name" value="HEAT_REPEAT"/>
    <property type="match status" value="1"/>
</dbReference>
<evidence type="ECO:0000259" key="6">
    <source>
        <dbReference type="Pfam" id="PF11916"/>
    </source>
</evidence>
<dbReference type="RefSeq" id="XP_012210167.1">
    <property type="nucleotide sequence ID" value="XM_012354777.1"/>
</dbReference>
<keyword evidence="4" id="KW-0472">Membrane</keyword>
<sequence length="694" mass="77651">MSELSLAGLSVAASSSLTASASGAEVPLSPNLLRNLGDRSYDKRKGAALEVENLVKQLAESGSPQAKESIPLIIDLLQHQFTCSTNANYRKGGLIGLAGTAIGLMHDAKLYLDLLMPPVLHCFDDPESRVRYYACESLYNIAKVARQDILKYFNQIFDGLCKLFADVDVDVKNGANLLDRLVKDIVTESEVFDVELFIPLLHKYIRMTNPYIRQLLVGWITVLDSVPDIEMLDWLPEFLDGLFNMLSDGNREIRQAADSALTEFLREIKSTPFVDFGPMVHILVAQCQSKERFTRLTAATWVHEFVVLGKERLVRFYGDLLGAILHCISDAETEIRIVGERANSDLLSLVKSTESNVDFMPLMSKLNVELLSDHIATRMAALSWIAMLLEKTPTQLTTHIHSLLPTLLKTLSDAADPVVLLDLEVLARLSTSLSHLEFSKVLQAVIQLFATDSRLLEKRGSLIIRKLCTLLEAKSIYMVIATVLSTYEDLEFVSLMVHTLNLILLTANELEHLRTILRRSFDVAASQDDMNVFTTLFKTWCHNPVSTFSLCLLAQSYELSNALIYKFSEIDASVGFLMQIDKLVQLLESPIFIQLRLQLLETQAPHHANLMKSLYGLLMLLPQSSAFRTLRDRLASVTQMTMAIAKPAQLPTPPREPRVPLAPLLQTFDTIQAQHTALRHKALAEKSVLHRTTP</sequence>
<keyword evidence="3" id="KW-0677">Repeat</keyword>
<dbReference type="Pfam" id="PF12755">
    <property type="entry name" value="Vac14_Fab1_bd"/>
    <property type="match status" value="1"/>
</dbReference>
<dbReference type="GeneID" id="24136744"/>
<evidence type="ECO:0000256" key="5">
    <source>
        <dbReference type="PROSITE-ProRule" id="PRU00103"/>
    </source>
</evidence>
<name>A0A067BKZ9_SAPPC</name>
<dbReference type="PANTHER" id="PTHR16023:SF0">
    <property type="entry name" value="PROTEIN VAC14 HOMOLOG"/>
    <property type="match status" value="1"/>
</dbReference>
<keyword evidence="8" id="KW-1185">Reference proteome</keyword>
<evidence type="ECO:0000313" key="7">
    <source>
        <dbReference type="EMBL" id="KDO19134.1"/>
    </source>
</evidence>
<evidence type="ECO:0000256" key="2">
    <source>
        <dbReference type="ARBA" id="ARBA00010225"/>
    </source>
</evidence>
<protein>
    <recommendedName>
        <fullName evidence="6">Vacuolar protein 14 C-terminal Fig4-binding domain-containing protein</fullName>
    </recommendedName>
</protein>